<feature type="domain" description="DUF6291" evidence="1">
    <location>
        <begin position="43"/>
        <end position="127"/>
    </location>
</feature>
<sequence>MKKSLTDAPEALLEPVKNTNSLKTNMMETKTTDNPTEPILRESCVIYRSHYEAAQVLPPEERLALYEATFQYGLNGIAPAGLSAVAQALFTCVKPLLDANNKKYLNALKGAKYGYLGAEHGKKGGRPPKETGGK</sequence>
<dbReference type="InterPro" id="IPR046258">
    <property type="entry name" value="DUF6291"/>
</dbReference>
<evidence type="ECO:0000313" key="2">
    <source>
        <dbReference type="EMBL" id="SUE33144.1"/>
    </source>
</evidence>
<dbReference type="Proteomes" id="UP000255233">
    <property type="component" value="Unassembled WGS sequence"/>
</dbReference>
<gene>
    <name evidence="2" type="ORF">NCTC11190_00341</name>
</gene>
<name>A0A379MN47_9BACT</name>
<dbReference type="AlphaFoldDB" id="A0A379MN47"/>
<dbReference type="RefSeq" id="WP_147288418.1">
    <property type="nucleotide sequence ID" value="NZ_CALVFX010000017.1"/>
</dbReference>
<accession>A0A379MN47</accession>
<dbReference type="STRING" id="880526.GCA_000427365_01101"/>
<organism evidence="2 3">
    <name type="scientific">Rikenella microfusus</name>
    <dbReference type="NCBI Taxonomy" id="28139"/>
    <lineage>
        <taxon>Bacteria</taxon>
        <taxon>Pseudomonadati</taxon>
        <taxon>Bacteroidota</taxon>
        <taxon>Bacteroidia</taxon>
        <taxon>Bacteroidales</taxon>
        <taxon>Rikenellaceae</taxon>
        <taxon>Rikenella</taxon>
    </lineage>
</organism>
<keyword evidence="3" id="KW-1185">Reference proteome</keyword>
<evidence type="ECO:0000313" key="3">
    <source>
        <dbReference type="Proteomes" id="UP000255233"/>
    </source>
</evidence>
<evidence type="ECO:0000259" key="1">
    <source>
        <dbReference type="Pfam" id="PF19808"/>
    </source>
</evidence>
<dbReference type="EMBL" id="UGVL01000001">
    <property type="protein sequence ID" value="SUE33144.1"/>
    <property type="molecule type" value="Genomic_DNA"/>
</dbReference>
<protein>
    <recommendedName>
        <fullName evidence="1">DUF6291 domain-containing protein</fullName>
    </recommendedName>
</protein>
<dbReference type="Pfam" id="PF19808">
    <property type="entry name" value="DUF6291"/>
    <property type="match status" value="1"/>
</dbReference>
<proteinExistence type="predicted"/>
<reference evidence="2 3" key="1">
    <citation type="submission" date="2018-06" db="EMBL/GenBank/DDBJ databases">
        <authorList>
            <consortium name="Pathogen Informatics"/>
            <person name="Doyle S."/>
        </authorList>
    </citation>
    <scope>NUCLEOTIDE SEQUENCE [LARGE SCALE GENOMIC DNA]</scope>
    <source>
        <strain evidence="2 3">NCTC11190</strain>
    </source>
</reference>